<dbReference type="GeneTree" id="ENSGT00940000160995"/>
<dbReference type="Gene3D" id="3.10.360.10">
    <property type="entry name" value="Antimicrobial Peptide, Beta-defensin 2, Chain A"/>
    <property type="match status" value="1"/>
</dbReference>
<dbReference type="GO" id="GO:0005615">
    <property type="term" value="C:extracellular space"/>
    <property type="evidence" value="ECO:0007669"/>
    <property type="project" value="TreeGrafter"/>
</dbReference>
<evidence type="ECO:0000256" key="5">
    <source>
        <dbReference type="ARBA" id="ARBA00022940"/>
    </source>
</evidence>
<accession>A0A8C3FC75</accession>
<dbReference type="Ensembl" id="ENSCPBT00000008074.1">
    <property type="protein sequence ID" value="ENSCPBP00000006696.1"/>
    <property type="gene ID" value="ENSCPBG00000005290.1"/>
</dbReference>
<dbReference type="GO" id="GO:0060326">
    <property type="term" value="P:cell chemotaxis"/>
    <property type="evidence" value="ECO:0007669"/>
    <property type="project" value="TreeGrafter"/>
</dbReference>
<keyword evidence="11" id="KW-1185">Reference proteome</keyword>
<evidence type="ECO:0000256" key="2">
    <source>
        <dbReference type="ARBA" id="ARBA00007371"/>
    </source>
</evidence>
<dbReference type="GO" id="GO:0042742">
    <property type="term" value="P:defense response to bacterium"/>
    <property type="evidence" value="ECO:0007669"/>
    <property type="project" value="UniProtKB-KW"/>
</dbReference>
<evidence type="ECO:0000256" key="1">
    <source>
        <dbReference type="ARBA" id="ARBA00004613"/>
    </source>
</evidence>
<dbReference type="Pfam" id="PF00711">
    <property type="entry name" value="Defensin_beta"/>
    <property type="match status" value="1"/>
</dbReference>
<keyword evidence="5" id="KW-0211">Defensin</keyword>
<feature type="signal peptide" evidence="8">
    <location>
        <begin position="1"/>
        <end position="24"/>
    </location>
</feature>
<dbReference type="AlphaFoldDB" id="A0A8C3FC75"/>
<reference evidence="10" key="2">
    <citation type="submission" date="2025-09" db="UniProtKB">
        <authorList>
            <consortium name="Ensembl"/>
        </authorList>
    </citation>
    <scope>IDENTIFICATION</scope>
</reference>
<evidence type="ECO:0000256" key="4">
    <source>
        <dbReference type="ARBA" id="ARBA00022529"/>
    </source>
</evidence>
<evidence type="ECO:0000259" key="9">
    <source>
        <dbReference type="Pfam" id="PF00711"/>
    </source>
</evidence>
<dbReference type="OMA" id="PGTKCCR"/>
<evidence type="ECO:0000313" key="11">
    <source>
        <dbReference type="Proteomes" id="UP000694380"/>
    </source>
</evidence>
<dbReference type="Proteomes" id="UP000694380">
    <property type="component" value="Unplaced"/>
</dbReference>
<dbReference type="InterPro" id="IPR001855">
    <property type="entry name" value="Defensin_beta-like"/>
</dbReference>
<keyword evidence="3" id="KW-0964">Secreted</keyword>
<evidence type="ECO:0000313" key="10">
    <source>
        <dbReference type="Ensembl" id="ENSCPBP00000006696.1"/>
    </source>
</evidence>
<feature type="domain" description="Beta-defensin-like" evidence="9">
    <location>
        <begin position="28"/>
        <end position="61"/>
    </location>
</feature>
<evidence type="ECO:0000256" key="6">
    <source>
        <dbReference type="ARBA" id="ARBA00023022"/>
    </source>
</evidence>
<comment type="subcellular location">
    <subcellularLocation>
        <location evidence="1">Secreted</location>
    </subcellularLocation>
</comment>
<keyword evidence="8" id="KW-0732">Signal</keyword>
<dbReference type="SUPFAM" id="SSF57392">
    <property type="entry name" value="Defensin-like"/>
    <property type="match status" value="1"/>
</dbReference>
<organism evidence="10 11">
    <name type="scientific">Chrysemys picta bellii</name>
    <name type="common">Western painted turtle</name>
    <name type="synonym">Emys bellii</name>
    <dbReference type="NCBI Taxonomy" id="8478"/>
    <lineage>
        <taxon>Eukaryota</taxon>
        <taxon>Metazoa</taxon>
        <taxon>Chordata</taxon>
        <taxon>Craniata</taxon>
        <taxon>Vertebrata</taxon>
        <taxon>Euteleostomi</taxon>
        <taxon>Archelosauria</taxon>
        <taxon>Testudinata</taxon>
        <taxon>Testudines</taxon>
        <taxon>Cryptodira</taxon>
        <taxon>Durocryptodira</taxon>
        <taxon>Testudinoidea</taxon>
        <taxon>Emydidae</taxon>
        <taxon>Chrysemys</taxon>
    </lineage>
</organism>
<protein>
    <recommendedName>
        <fullName evidence="9">Beta-defensin-like domain-containing protein</fullName>
    </recommendedName>
</protein>
<keyword evidence="7" id="KW-1015">Disulfide bond</keyword>
<dbReference type="PANTHER" id="PTHR20515:SF20">
    <property type="entry name" value="GALLINACIN-1-RELATED"/>
    <property type="match status" value="1"/>
</dbReference>
<feature type="chain" id="PRO_5034056248" description="Beta-defensin-like domain-containing protein" evidence="8">
    <location>
        <begin position="25"/>
        <end position="76"/>
    </location>
</feature>
<keyword evidence="6" id="KW-0044">Antibiotic</keyword>
<sequence length="76" mass="8517">MKILYLLFAVFFLLLQSSPGFTQGINTPRACRRAGGFCRRGRCPPNFRRIGSCGFGQSCCRRRWVSSGCHKGDITV</sequence>
<reference evidence="10" key="1">
    <citation type="submission" date="2025-08" db="UniProtKB">
        <authorList>
            <consortium name="Ensembl"/>
        </authorList>
    </citation>
    <scope>IDENTIFICATION</scope>
</reference>
<evidence type="ECO:0000256" key="3">
    <source>
        <dbReference type="ARBA" id="ARBA00022525"/>
    </source>
</evidence>
<keyword evidence="4" id="KW-0929">Antimicrobial</keyword>
<dbReference type="FunFam" id="3.10.360.10:FF:000001">
    <property type="entry name" value="Beta-defensin 1"/>
    <property type="match status" value="1"/>
</dbReference>
<evidence type="ECO:0000256" key="8">
    <source>
        <dbReference type="SAM" id="SignalP"/>
    </source>
</evidence>
<name>A0A8C3FC75_CHRPI</name>
<dbReference type="GO" id="GO:0042056">
    <property type="term" value="F:chemoattractant activity"/>
    <property type="evidence" value="ECO:0007669"/>
    <property type="project" value="TreeGrafter"/>
</dbReference>
<comment type="similarity">
    <text evidence="2">Belongs to the beta-defensin family.</text>
</comment>
<dbReference type="PANTHER" id="PTHR20515">
    <property type="entry name" value="BETA-DEFENSIN"/>
    <property type="match status" value="1"/>
</dbReference>
<dbReference type="GO" id="GO:0031731">
    <property type="term" value="F:CCR6 chemokine receptor binding"/>
    <property type="evidence" value="ECO:0007669"/>
    <property type="project" value="TreeGrafter"/>
</dbReference>
<evidence type="ECO:0000256" key="7">
    <source>
        <dbReference type="ARBA" id="ARBA00023157"/>
    </source>
</evidence>
<proteinExistence type="inferred from homology"/>